<accession>A0A812U1A4</accession>
<dbReference type="AlphaFoldDB" id="A0A812U1A4"/>
<dbReference type="PANTHER" id="PTHR20883:SF48">
    <property type="entry name" value="ECTOINE DIOXYGENASE"/>
    <property type="match status" value="1"/>
</dbReference>
<comment type="cofactor">
    <cofactor evidence="1">
        <name>Fe cation</name>
        <dbReference type="ChEBI" id="CHEBI:24875"/>
    </cofactor>
</comment>
<dbReference type="SUPFAM" id="SSF51197">
    <property type="entry name" value="Clavaminate synthase-like"/>
    <property type="match status" value="1"/>
</dbReference>
<dbReference type="Proteomes" id="UP000604046">
    <property type="component" value="Unassembled WGS sequence"/>
</dbReference>
<evidence type="ECO:0000313" key="2">
    <source>
        <dbReference type="EMBL" id="CAE7551724.1"/>
    </source>
</evidence>
<dbReference type="Pfam" id="PF05721">
    <property type="entry name" value="PhyH"/>
    <property type="match status" value="1"/>
</dbReference>
<dbReference type="InterPro" id="IPR008775">
    <property type="entry name" value="Phytyl_CoA_dOase-like"/>
</dbReference>
<name>A0A812U1A4_9DINO</name>
<proteinExistence type="predicted"/>
<protein>
    <submittedName>
        <fullName evidence="2">PhnY protein</fullName>
    </submittedName>
</protein>
<keyword evidence="3" id="KW-1185">Reference proteome</keyword>
<dbReference type="GO" id="GO:0046872">
    <property type="term" value="F:metal ion binding"/>
    <property type="evidence" value="ECO:0007669"/>
    <property type="project" value="UniProtKB-ARBA"/>
</dbReference>
<dbReference type="EMBL" id="CAJNDS010002634">
    <property type="protein sequence ID" value="CAE7551724.1"/>
    <property type="molecule type" value="Genomic_DNA"/>
</dbReference>
<comment type="caution">
    <text evidence="2">The sequence shown here is derived from an EMBL/GenBank/DDBJ whole genome shotgun (WGS) entry which is preliminary data.</text>
</comment>
<dbReference type="OrthoDB" id="445007at2759"/>
<dbReference type="GO" id="GO:0016491">
    <property type="term" value="F:oxidoreductase activity"/>
    <property type="evidence" value="ECO:0007669"/>
    <property type="project" value="UniProtKB-ARBA"/>
</dbReference>
<reference evidence="2" key="1">
    <citation type="submission" date="2021-02" db="EMBL/GenBank/DDBJ databases">
        <authorList>
            <person name="Dougan E. K."/>
            <person name="Rhodes N."/>
            <person name="Thang M."/>
            <person name="Chan C."/>
        </authorList>
    </citation>
    <scope>NUCLEOTIDE SEQUENCE</scope>
</reference>
<gene>
    <name evidence="2" type="primary">phnY</name>
    <name evidence="2" type="ORF">SNAT2548_LOCUS30988</name>
</gene>
<evidence type="ECO:0000256" key="1">
    <source>
        <dbReference type="ARBA" id="ARBA00001962"/>
    </source>
</evidence>
<evidence type="ECO:0000313" key="3">
    <source>
        <dbReference type="Proteomes" id="UP000604046"/>
    </source>
</evidence>
<organism evidence="2 3">
    <name type="scientific">Symbiodinium natans</name>
    <dbReference type="NCBI Taxonomy" id="878477"/>
    <lineage>
        <taxon>Eukaryota</taxon>
        <taxon>Sar</taxon>
        <taxon>Alveolata</taxon>
        <taxon>Dinophyceae</taxon>
        <taxon>Suessiales</taxon>
        <taxon>Symbiodiniaceae</taxon>
        <taxon>Symbiodinium</taxon>
    </lineage>
</organism>
<sequence>MAQDHISVMVTLDPQTEENGALQVCPGRWVKGQVELAEGGIIKDPSDMHFHTVLAEPGDIMFFTGYLPHRSFENKTTQQRRAAFLTYNPASQGDWHDAYYAEKQAESHGFNMAEKLSFSGGVFQGRLTA</sequence>
<dbReference type="Gene3D" id="2.60.120.620">
    <property type="entry name" value="q2cbj1_9rhob like domain"/>
    <property type="match status" value="1"/>
</dbReference>
<dbReference type="PANTHER" id="PTHR20883">
    <property type="entry name" value="PHYTANOYL-COA DIOXYGENASE DOMAIN CONTAINING 1"/>
    <property type="match status" value="1"/>
</dbReference>